<name>A0ABY5NEU3_9ACTN</name>
<feature type="chain" id="PRO_5046054205" evidence="1">
    <location>
        <begin position="27"/>
        <end position="229"/>
    </location>
</feature>
<dbReference type="PANTHER" id="PTHR32015:SF1">
    <property type="entry name" value="LIPASE"/>
    <property type="match status" value="1"/>
</dbReference>
<evidence type="ECO:0000256" key="1">
    <source>
        <dbReference type="SAM" id="SignalP"/>
    </source>
</evidence>
<dbReference type="SUPFAM" id="SSF53474">
    <property type="entry name" value="alpha/beta-Hydrolases"/>
    <property type="match status" value="1"/>
</dbReference>
<dbReference type="InterPro" id="IPR029058">
    <property type="entry name" value="AB_hydrolase_fold"/>
</dbReference>
<reference evidence="2" key="1">
    <citation type="submission" date="2022-08" db="EMBL/GenBank/DDBJ databases">
        <title>Streptomyces changanensis sp. nov., an actinomycete isolated from soil.</title>
        <authorList>
            <person name="Wu H."/>
            <person name="Han L."/>
        </authorList>
    </citation>
    <scope>NUCLEOTIDE SEQUENCE</scope>
    <source>
        <strain evidence="2">HL-66</strain>
    </source>
</reference>
<dbReference type="Gene3D" id="3.40.50.1820">
    <property type="entry name" value="alpha/beta hydrolase"/>
    <property type="match status" value="1"/>
</dbReference>
<gene>
    <name evidence="2" type="ORF">NRO40_29400</name>
</gene>
<sequence length="229" mass="24464">MTRNLSRSVFTLLLALMPLLPTPASASAVGGRQQAARPHPIVFVHGWNSDGSTWRTMADRFRADGWPAGHLHPWTYDATQSNATTAEQLAYEIARVLRTTGATKVDVVTHSMGALSSRYYLKNLGGASEVDAWVSLAGPNHGTETARWCGGAPCVEMRPGSAFLDSLNSGDETPGSPRYATWGSPCDSVINPAGSVALNGAVNTTTACLDHSGLRTDRTVYDQVKAHIR</sequence>
<organism evidence="2 3">
    <name type="scientific">Streptomyces changanensis</name>
    <dbReference type="NCBI Taxonomy" id="2964669"/>
    <lineage>
        <taxon>Bacteria</taxon>
        <taxon>Bacillati</taxon>
        <taxon>Actinomycetota</taxon>
        <taxon>Actinomycetes</taxon>
        <taxon>Kitasatosporales</taxon>
        <taxon>Streptomycetaceae</taxon>
        <taxon>Streptomyces</taxon>
    </lineage>
</organism>
<keyword evidence="3" id="KW-1185">Reference proteome</keyword>
<dbReference type="Proteomes" id="UP001060150">
    <property type="component" value="Chromosome"/>
</dbReference>
<accession>A0ABY5NEU3</accession>
<dbReference type="PANTHER" id="PTHR32015">
    <property type="entry name" value="FASTING INDUCED LIPASE"/>
    <property type="match status" value="1"/>
</dbReference>
<evidence type="ECO:0000313" key="2">
    <source>
        <dbReference type="EMBL" id="UUS34533.1"/>
    </source>
</evidence>
<dbReference type="EMBL" id="CP102332">
    <property type="protein sequence ID" value="UUS34533.1"/>
    <property type="molecule type" value="Genomic_DNA"/>
</dbReference>
<evidence type="ECO:0000313" key="3">
    <source>
        <dbReference type="Proteomes" id="UP001060150"/>
    </source>
</evidence>
<protein>
    <submittedName>
        <fullName evidence="2">Triacylglycerol lipase</fullName>
    </submittedName>
</protein>
<feature type="signal peptide" evidence="1">
    <location>
        <begin position="1"/>
        <end position="26"/>
    </location>
</feature>
<dbReference type="Pfam" id="PF01674">
    <property type="entry name" value="Lipase_2"/>
    <property type="match status" value="1"/>
</dbReference>
<dbReference type="InterPro" id="IPR002918">
    <property type="entry name" value="Lipase_EstA/Esterase_EstB"/>
</dbReference>
<proteinExistence type="predicted"/>
<keyword evidence="1" id="KW-0732">Signal</keyword>